<proteinExistence type="predicted"/>
<dbReference type="InterPro" id="IPR036913">
    <property type="entry name" value="YegP-like_sf"/>
</dbReference>
<dbReference type="PANTHER" id="PTHR40606:SF1">
    <property type="entry name" value="UPF0339 PROTEIN YEGP"/>
    <property type="match status" value="1"/>
</dbReference>
<dbReference type="SUPFAM" id="SSF160113">
    <property type="entry name" value="YegP-like"/>
    <property type="match status" value="2"/>
</dbReference>
<comment type="caution">
    <text evidence="2">The sequence shown here is derived from an EMBL/GenBank/DDBJ whole genome shotgun (WGS) entry which is preliminary data.</text>
</comment>
<name>A0A939G629_9BACT</name>
<feature type="domain" description="DUF1508" evidence="1">
    <location>
        <begin position="10"/>
        <end position="43"/>
    </location>
</feature>
<dbReference type="InterPro" id="IPR051141">
    <property type="entry name" value="UPF0339_domain"/>
</dbReference>
<dbReference type="Gene3D" id="2.30.29.80">
    <property type="match status" value="1"/>
</dbReference>
<evidence type="ECO:0000259" key="1">
    <source>
        <dbReference type="Pfam" id="PF07411"/>
    </source>
</evidence>
<sequence>MNRFRLIKAGGGYSFSLLAHNGEVILTSKLYETKQDCDQALDSLLHLPTDTFLYDKKTDAEEFHYFVLKDRSGSILATSDKYASISGLENGIYSVKQAIADAFVYS</sequence>
<dbReference type="AlphaFoldDB" id="A0A939G629"/>
<feature type="domain" description="DUF1508" evidence="1">
    <location>
        <begin position="64"/>
        <end position="105"/>
    </location>
</feature>
<dbReference type="EMBL" id="JAFMYU010000003">
    <property type="protein sequence ID" value="MBO0930468.1"/>
    <property type="molecule type" value="Genomic_DNA"/>
</dbReference>
<reference evidence="2 3" key="1">
    <citation type="submission" date="2021-03" db="EMBL/GenBank/DDBJ databases">
        <title>Fibrella sp. HMF5036 genome sequencing and assembly.</title>
        <authorList>
            <person name="Kang H."/>
            <person name="Kim H."/>
            <person name="Bae S."/>
            <person name="Joh K."/>
        </authorList>
    </citation>
    <scope>NUCLEOTIDE SEQUENCE [LARGE SCALE GENOMIC DNA]</scope>
    <source>
        <strain evidence="2 3">HMF5036</strain>
    </source>
</reference>
<accession>A0A939G629</accession>
<dbReference type="PANTHER" id="PTHR40606">
    <property type="match status" value="1"/>
</dbReference>
<protein>
    <submittedName>
        <fullName evidence="2">YegP family protein</fullName>
    </submittedName>
</protein>
<gene>
    <name evidence="2" type="ORF">J2I48_05650</name>
</gene>
<dbReference type="Proteomes" id="UP000664795">
    <property type="component" value="Unassembled WGS sequence"/>
</dbReference>
<keyword evidence="3" id="KW-1185">Reference proteome</keyword>
<dbReference type="Pfam" id="PF07411">
    <property type="entry name" value="DUF1508"/>
    <property type="match status" value="2"/>
</dbReference>
<dbReference type="RefSeq" id="WP_207334430.1">
    <property type="nucleotide sequence ID" value="NZ_JAFMYU010000003.1"/>
</dbReference>
<evidence type="ECO:0000313" key="3">
    <source>
        <dbReference type="Proteomes" id="UP000664795"/>
    </source>
</evidence>
<organism evidence="2 3">
    <name type="scientific">Fibrella aquatilis</name>
    <dbReference type="NCBI Taxonomy" id="2817059"/>
    <lineage>
        <taxon>Bacteria</taxon>
        <taxon>Pseudomonadati</taxon>
        <taxon>Bacteroidota</taxon>
        <taxon>Cytophagia</taxon>
        <taxon>Cytophagales</taxon>
        <taxon>Spirosomataceae</taxon>
        <taxon>Fibrella</taxon>
    </lineage>
</organism>
<evidence type="ECO:0000313" key="2">
    <source>
        <dbReference type="EMBL" id="MBO0930468.1"/>
    </source>
</evidence>
<dbReference type="InterPro" id="IPR010879">
    <property type="entry name" value="DUF1508"/>
</dbReference>